<reference evidence="6 7" key="1">
    <citation type="submission" date="2019-07" db="EMBL/GenBank/DDBJ databases">
        <title>Draft genome of C. aurimucosum strain 2299.</title>
        <authorList>
            <person name="Pacheco L.G.C."/>
            <person name="Aguiar E.R.G.R."/>
            <person name="Santos C.S."/>
            <person name="Rocha D.J.P.G."/>
            <person name="Sant'Anna L.O."/>
            <person name="Mattos-Guaraldi A.L."/>
            <person name="Santos L.S."/>
        </authorList>
    </citation>
    <scope>NUCLEOTIDE SEQUENCE [LARGE SCALE GENOMIC DNA]</scope>
    <source>
        <strain evidence="6 7">2299</strain>
    </source>
</reference>
<dbReference type="PROSITE" id="PS50893">
    <property type="entry name" value="ABC_TRANSPORTER_2"/>
    <property type="match status" value="1"/>
</dbReference>
<evidence type="ECO:0000313" key="6">
    <source>
        <dbReference type="EMBL" id="TRX45301.1"/>
    </source>
</evidence>
<dbReference type="PROSITE" id="PS00211">
    <property type="entry name" value="ABC_TRANSPORTER_1"/>
    <property type="match status" value="1"/>
</dbReference>
<evidence type="ECO:0000256" key="4">
    <source>
        <dbReference type="ARBA" id="ARBA00022840"/>
    </source>
</evidence>
<keyword evidence="7" id="KW-1185">Reference proteome</keyword>
<comment type="similarity">
    <text evidence="1">Belongs to the ABC transporter superfamily.</text>
</comment>
<dbReference type="GO" id="GO:0005524">
    <property type="term" value="F:ATP binding"/>
    <property type="evidence" value="ECO:0007669"/>
    <property type="project" value="UniProtKB-KW"/>
</dbReference>
<dbReference type="SUPFAM" id="SSF52540">
    <property type="entry name" value="P-loop containing nucleoside triphosphate hydrolases"/>
    <property type="match status" value="1"/>
</dbReference>
<evidence type="ECO:0000256" key="2">
    <source>
        <dbReference type="ARBA" id="ARBA00022448"/>
    </source>
</evidence>
<sequence length="283" mass="30787">MSDNTPQPVETANPLETESISDPCVVFSHVSKEYPSNSSKKGLRRSKVKAVHDVSFVARKGESIGLLGQNGSGKSTLLRMVAGAEQPTSGIVRVSTEPTLLGVSAALVPHLSGEKNIRLGCLAMGMSLEQYEEVLDDIITMTDIGDAIYRPMETYSSGMAARLKFAIGTAGSPDLLLVDEALSTGDSAFSSRAEERMQGMIARAGTFMLVSHAATTIERNCMRSIWMHFGEIISDGDSETVCGQYRRWVQLRTEKRNDEAEDLINEVRAAYVCPTILFDSEII</sequence>
<dbReference type="PANTHER" id="PTHR46743:SF2">
    <property type="entry name" value="TEICHOIC ACIDS EXPORT ATP-BINDING PROTEIN TAGH"/>
    <property type="match status" value="1"/>
</dbReference>
<protein>
    <submittedName>
        <fullName evidence="6">ABC transporter ATP-binding protein</fullName>
    </submittedName>
</protein>
<dbReference type="Pfam" id="PF00005">
    <property type="entry name" value="ABC_tran"/>
    <property type="match status" value="1"/>
</dbReference>
<name>A0ABY3CTD1_9CORY</name>
<dbReference type="InterPro" id="IPR003439">
    <property type="entry name" value="ABC_transporter-like_ATP-bd"/>
</dbReference>
<evidence type="ECO:0000313" key="7">
    <source>
        <dbReference type="Proteomes" id="UP000316859"/>
    </source>
</evidence>
<feature type="domain" description="ABC transporter" evidence="5">
    <location>
        <begin position="25"/>
        <end position="254"/>
    </location>
</feature>
<comment type="caution">
    <text evidence="6">The sequence shown here is derived from an EMBL/GenBank/DDBJ whole genome shotgun (WGS) entry which is preliminary data.</text>
</comment>
<dbReference type="PANTHER" id="PTHR46743">
    <property type="entry name" value="TEICHOIC ACIDS EXPORT ATP-BINDING PROTEIN TAGH"/>
    <property type="match status" value="1"/>
</dbReference>
<dbReference type="Gene3D" id="3.40.50.300">
    <property type="entry name" value="P-loop containing nucleotide triphosphate hydrolases"/>
    <property type="match status" value="1"/>
</dbReference>
<dbReference type="RefSeq" id="WP_144015149.1">
    <property type="nucleotide sequence ID" value="NZ_VKDI01000045.1"/>
</dbReference>
<dbReference type="InterPro" id="IPR050683">
    <property type="entry name" value="Bact_Polysacc_Export_ATP-bd"/>
</dbReference>
<gene>
    <name evidence="6" type="ORF">FNY88_12540</name>
</gene>
<keyword evidence="2" id="KW-0813">Transport</keyword>
<accession>A0ABY3CTD1</accession>
<keyword evidence="3" id="KW-0547">Nucleotide-binding</keyword>
<evidence type="ECO:0000256" key="3">
    <source>
        <dbReference type="ARBA" id="ARBA00022741"/>
    </source>
</evidence>
<dbReference type="InterPro" id="IPR027417">
    <property type="entry name" value="P-loop_NTPase"/>
</dbReference>
<dbReference type="InterPro" id="IPR015860">
    <property type="entry name" value="ABC_transpr_TagH-like"/>
</dbReference>
<proteinExistence type="inferred from homology"/>
<dbReference type="EMBL" id="VKDI01000045">
    <property type="protein sequence ID" value="TRX45301.1"/>
    <property type="molecule type" value="Genomic_DNA"/>
</dbReference>
<evidence type="ECO:0000256" key="1">
    <source>
        <dbReference type="ARBA" id="ARBA00005417"/>
    </source>
</evidence>
<dbReference type="InterPro" id="IPR003593">
    <property type="entry name" value="AAA+_ATPase"/>
</dbReference>
<dbReference type="Proteomes" id="UP000316859">
    <property type="component" value="Unassembled WGS sequence"/>
</dbReference>
<dbReference type="InterPro" id="IPR017871">
    <property type="entry name" value="ABC_transporter-like_CS"/>
</dbReference>
<evidence type="ECO:0000259" key="5">
    <source>
        <dbReference type="PROSITE" id="PS50893"/>
    </source>
</evidence>
<organism evidence="6 7">
    <name type="scientific">Corynebacterium guaraldiae</name>
    <dbReference type="NCBI Taxonomy" id="3051103"/>
    <lineage>
        <taxon>Bacteria</taxon>
        <taxon>Bacillati</taxon>
        <taxon>Actinomycetota</taxon>
        <taxon>Actinomycetes</taxon>
        <taxon>Mycobacteriales</taxon>
        <taxon>Corynebacteriaceae</taxon>
        <taxon>Corynebacterium</taxon>
    </lineage>
</organism>
<dbReference type="SMART" id="SM00382">
    <property type="entry name" value="AAA"/>
    <property type="match status" value="1"/>
</dbReference>
<keyword evidence="4 6" id="KW-0067">ATP-binding</keyword>
<dbReference type="CDD" id="cd03220">
    <property type="entry name" value="ABC_KpsT_Wzt"/>
    <property type="match status" value="1"/>
</dbReference>